<reference evidence="2" key="1">
    <citation type="journal article" date="2014" name="Front. Microbiol.">
        <title>High frequency of phylogenetically diverse reductive dehalogenase-homologous genes in deep subseafloor sedimentary metagenomes.</title>
        <authorList>
            <person name="Kawai M."/>
            <person name="Futagami T."/>
            <person name="Toyoda A."/>
            <person name="Takaki Y."/>
            <person name="Nishi S."/>
            <person name="Hori S."/>
            <person name="Arai W."/>
            <person name="Tsubouchi T."/>
            <person name="Morono Y."/>
            <person name="Uchiyama I."/>
            <person name="Ito T."/>
            <person name="Fujiyama A."/>
            <person name="Inagaki F."/>
            <person name="Takami H."/>
        </authorList>
    </citation>
    <scope>NUCLEOTIDE SEQUENCE</scope>
    <source>
        <strain evidence="2">Expedition CK06-06</strain>
    </source>
</reference>
<feature type="domain" description="YrdC-like" evidence="1">
    <location>
        <begin position="1"/>
        <end position="56"/>
    </location>
</feature>
<dbReference type="Pfam" id="PF01300">
    <property type="entry name" value="Sua5_yciO_yrdC"/>
    <property type="match status" value="1"/>
</dbReference>
<gene>
    <name evidence="2" type="ORF">S03H2_22345</name>
</gene>
<feature type="non-terminal residue" evidence="2">
    <location>
        <position position="1"/>
    </location>
</feature>
<proteinExistence type="predicted"/>
<dbReference type="GO" id="GO:0003725">
    <property type="term" value="F:double-stranded RNA binding"/>
    <property type="evidence" value="ECO:0007669"/>
    <property type="project" value="InterPro"/>
</dbReference>
<sequence>TSANISNKPSPLTADDVYINFQDSLPMIIDSQEKALGIESTIITFTLPKPQILRIGAITKEELSRFIDF</sequence>
<name>X1EU23_9ZZZZ</name>
<dbReference type="EMBL" id="BARU01012018">
    <property type="protein sequence ID" value="GAH36057.1"/>
    <property type="molecule type" value="Genomic_DNA"/>
</dbReference>
<organism evidence="2">
    <name type="scientific">marine sediment metagenome</name>
    <dbReference type="NCBI Taxonomy" id="412755"/>
    <lineage>
        <taxon>unclassified sequences</taxon>
        <taxon>metagenomes</taxon>
        <taxon>ecological metagenomes</taxon>
    </lineage>
</organism>
<evidence type="ECO:0000313" key="2">
    <source>
        <dbReference type="EMBL" id="GAH36057.1"/>
    </source>
</evidence>
<protein>
    <recommendedName>
        <fullName evidence="1">YrdC-like domain-containing protein</fullName>
    </recommendedName>
</protein>
<dbReference type="InterPro" id="IPR017945">
    <property type="entry name" value="DHBP_synth_RibB-like_a/b_dom"/>
</dbReference>
<accession>X1EU23</accession>
<dbReference type="AlphaFoldDB" id="X1EU23"/>
<dbReference type="Gene3D" id="3.90.870.10">
    <property type="entry name" value="DHBP synthase"/>
    <property type="match status" value="1"/>
</dbReference>
<dbReference type="InterPro" id="IPR006070">
    <property type="entry name" value="Sua5-like_dom"/>
</dbReference>
<evidence type="ECO:0000259" key="1">
    <source>
        <dbReference type="Pfam" id="PF01300"/>
    </source>
</evidence>
<dbReference type="SUPFAM" id="SSF55821">
    <property type="entry name" value="YrdC/RibB"/>
    <property type="match status" value="1"/>
</dbReference>
<comment type="caution">
    <text evidence="2">The sequence shown here is derived from an EMBL/GenBank/DDBJ whole genome shotgun (WGS) entry which is preliminary data.</text>
</comment>